<feature type="non-terminal residue" evidence="2">
    <location>
        <position position="1"/>
    </location>
</feature>
<proteinExistence type="predicted"/>
<feature type="region of interest" description="Disordered" evidence="1">
    <location>
        <begin position="1"/>
        <end position="64"/>
    </location>
</feature>
<protein>
    <submittedName>
        <fullName evidence="2">Uncharacterized protein</fullName>
    </submittedName>
</protein>
<dbReference type="AlphaFoldDB" id="A0AAU9XZE3"/>
<evidence type="ECO:0000313" key="2">
    <source>
        <dbReference type="EMBL" id="CAH3161285.1"/>
    </source>
</evidence>
<comment type="caution">
    <text evidence="2">The sequence shown here is derived from an EMBL/GenBank/DDBJ whole genome shotgun (WGS) entry which is preliminary data.</text>
</comment>
<reference evidence="2 3" key="1">
    <citation type="submission" date="2022-05" db="EMBL/GenBank/DDBJ databases">
        <authorList>
            <consortium name="Genoscope - CEA"/>
            <person name="William W."/>
        </authorList>
    </citation>
    <scope>NUCLEOTIDE SEQUENCE [LARGE SCALE GENOMIC DNA]</scope>
</reference>
<evidence type="ECO:0000256" key="1">
    <source>
        <dbReference type="SAM" id="MobiDB-lite"/>
    </source>
</evidence>
<sequence>PHHSDKPSSSRESIEDDPFIAASTYSKNSVDRRDRKRGSSVNYGYQPDDSDQPQGEMLLKSGSR</sequence>
<gene>
    <name evidence="2" type="ORF">PMEA_00032868</name>
</gene>
<feature type="compositionally biased region" description="Basic and acidic residues" evidence="1">
    <location>
        <begin position="1"/>
        <end position="13"/>
    </location>
</feature>
<keyword evidence="3" id="KW-1185">Reference proteome</keyword>
<feature type="non-terminal residue" evidence="2">
    <location>
        <position position="64"/>
    </location>
</feature>
<accession>A0AAU9XZE3</accession>
<dbReference type="EMBL" id="CALNXJ010000079">
    <property type="protein sequence ID" value="CAH3161285.1"/>
    <property type="molecule type" value="Genomic_DNA"/>
</dbReference>
<organism evidence="2 3">
    <name type="scientific">Pocillopora meandrina</name>
    <dbReference type="NCBI Taxonomy" id="46732"/>
    <lineage>
        <taxon>Eukaryota</taxon>
        <taxon>Metazoa</taxon>
        <taxon>Cnidaria</taxon>
        <taxon>Anthozoa</taxon>
        <taxon>Hexacorallia</taxon>
        <taxon>Scleractinia</taxon>
        <taxon>Astrocoeniina</taxon>
        <taxon>Pocilloporidae</taxon>
        <taxon>Pocillopora</taxon>
    </lineage>
</organism>
<evidence type="ECO:0000313" key="3">
    <source>
        <dbReference type="Proteomes" id="UP001159428"/>
    </source>
</evidence>
<name>A0AAU9XZE3_9CNID</name>
<dbReference type="Proteomes" id="UP001159428">
    <property type="component" value="Unassembled WGS sequence"/>
</dbReference>